<dbReference type="RefSeq" id="WP_227894726.1">
    <property type="nucleotide sequence ID" value="NZ_CP099466.1"/>
</dbReference>
<comment type="caution">
    <text evidence="1">The sequence shown here is derived from an EMBL/GenBank/DDBJ whole genome shotgun (WGS) entry which is preliminary data.</text>
</comment>
<protein>
    <submittedName>
        <fullName evidence="1">Uncharacterized protein</fullName>
    </submittedName>
</protein>
<proteinExistence type="predicted"/>
<dbReference type="Proteomes" id="UP001139158">
    <property type="component" value="Unassembled WGS sequence"/>
</dbReference>
<reference evidence="1" key="1">
    <citation type="submission" date="2021-10" db="EMBL/GenBank/DDBJ databases">
        <title>Novel species in genus Arthrobacter.</title>
        <authorList>
            <person name="Liu Y."/>
        </authorList>
    </citation>
    <scope>NUCLEOTIDE SEQUENCE</scope>
    <source>
        <strain evidence="1">Zg-Y453</strain>
    </source>
</reference>
<name>A0A9X1SB95_9MICC</name>
<evidence type="ECO:0000313" key="1">
    <source>
        <dbReference type="EMBL" id="MCC3296968.1"/>
    </source>
</evidence>
<sequence length="146" mass="15720">MTLESGLPEDPASAALKASLRRVFDSQIPNYGDYNLVCATPAADSSGFFVLGYRWRPPELVFAPFSVDSMESLAPPTAVNSTNLSHADEVAPESYEVGTTAGRVFRFSVVPEPELPPAGGGSPRRLEQDGDCEDFNSFLDTFLELG</sequence>
<gene>
    <name evidence="1" type="ORF">LJ757_04005</name>
</gene>
<dbReference type="EMBL" id="JAJFZV010000003">
    <property type="protein sequence ID" value="MCC3296968.1"/>
    <property type="molecule type" value="Genomic_DNA"/>
</dbReference>
<dbReference type="AlphaFoldDB" id="A0A9X1SB95"/>
<evidence type="ECO:0000313" key="2">
    <source>
        <dbReference type="Proteomes" id="UP001139158"/>
    </source>
</evidence>
<organism evidence="1 2">
    <name type="scientific">Arthrobacter caoxuetaonis</name>
    <dbReference type="NCBI Taxonomy" id="2886935"/>
    <lineage>
        <taxon>Bacteria</taxon>
        <taxon>Bacillati</taxon>
        <taxon>Actinomycetota</taxon>
        <taxon>Actinomycetes</taxon>
        <taxon>Micrococcales</taxon>
        <taxon>Micrococcaceae</taxon>
        <taxon>Arthrobacter</taxon>
    </lineage>
</organism>
<accession>A0A9X1SB95</accession>
<keyword evidence="2" id="KW-1185">Reference proteome</keyword>